<dbReference type="GO" id="GO:0016491">
    <property type="term" value="F:oxidoreductase activity"/>
    <property type="evidence" value="ECO:0007669"/>
    <property type="project" value="UniProtKB-KW"/>
</dbReference>
<evidence type="ECO:0000313" key="5">
    <source>
        <dbReference type="Proteomes" id="UP001176429"/>
    </source>
</evidence>
<dbReference type="PRINTS" id="PR00081">
    <property type="entry name" value="GDHRDH"/>
</dbReference>
<keyword evidence="4" id="KW-0560">Oxidoreductase</keyword>
<gene>
    <name evidence="4" type="ORF">Q5H93_17815</name>
</gene>
<keyword evidence="5" id="KW-1185">Reference proteome</keyword>
<evidence type="ECO:0000256" key="2">
    <source>
        <dbReference type="RuleBase" id="RU000363"/>
    </source>
</evidence>
<dbReference type="EC" id="1.-.-.-" evidence="4"/>
<protein>
    <submittedName>
        <fullName evidence="4">SDR family oxidoreductase</fullName>
        <ecNumber evidence="4">1.-.-.-</ecNumber>
    </submittedName>
</protein>
<dbReference type="RefSeq" id="WP_305007979.1">
    <property type="nucleotide sequence ID" value="NZ_JAUQSY010000012.1"/>
</dbReference>
<reference evidence="4" key="1">
    <citation type="submission" date="2023-07" db="EMBL/GenBank/DDBJ databases">
        <authorList>
            <person name="Kim M.K."/>
        </authorList>
    </citation>
    <scope>NUCLEOTIDE SEQUENCE</scope>
    <source>
        <strain evidence="4">ASUV-10-1</strain>
    </source>
</reference>
<dbReference type="Gene3D" id="3.40.50.720">
    <property type="entry name" value="NAD(P)-binding Rossmann-like Domain"/>
    <property type="match status" value="1"/>
</dbReference>
<dbReference type="CDD" id="cd05233">
    <property type="entry name" value="SDR_c"/>
    <property type="match status" value="1"/>
</dbReference>
<organism evidence="4 5">
    <name type="scientific">Hymenobacter aranciens</name>
    <dbReference type="NCBI Taxonomy" id="3063996"/>
    <lineage>
        <taxon>Bacteria</taxon>
        <taxon>Pseudomonadati</taxon>
        <taxon>Bacteroidota</taxon>
        <taxon>Cytophagia</taxon>
        <taxon>Cytophagales</taxon>
        <taxon>Hymenobacteraceae</taxon>
        <taxon>Hymenobacter</taxon>
    </lineage>
</organism>
<dbReference type="Pfam" id="PF00106">
    <property type="entry name" value="adh_short"/>
    <property type="match status" value="1"/>
</dbReference>
<dbReference type="EMBL" id="JAUQSY010000012">
    <property type="protein sequence ID" value="MDO7876607.1"/>
    <property type="molecule type" value="Genomic_DNA"/>
</dbReference>
<dbReference type="SUPFAM" id="SSF51735">
    <property type="entry name" value="NAD(P)-binding Rossmann-fold domains"/>
    <property type="match status" value="1"/>
</dbReference>
<dbReference type="SMART" id="SM00822">
    <property type="entry name" value="PKS_KR"/>
    <property type="match status" value="1"/>
</dbReference>
<dbReference type="InterPro" id="IPR002347">
    <property type="entry name" value="SDR_fam"/>
</dbReference>
<evidence type="ECO:0000256" key="1">
    <source>
        <dbReference type="ARBA" id="ARBA00006484"/>
    </source>
</evidence>
<proteinExistence type="inferred from homology"/>
<dbReference type="PRINTS" id="PR00080">
    <property type="entry name" value="SDRFAMILY"/>
</dbReference>
<sequence length="262" mass="28081">MDLQLTNKLALVTGSTAGIGLAIARRLAAEGARVIITGRTEARLAEARAAILQETPQAEVRGVAVDFGQADEVTNLLKEVPRVDILVNNVGIFEPKPFAEIPDEDWLRFFEVNVLSGVRLARQYFPLMLAQNWGRILFISSESALQIPQEMIHYGTTKTAQLAVARGLAELTAGTAVTVNSVLPGPTASEGVEEFLKKLAGDGKTREEAEADFFAHARPSSLLKRFITPEEIANMVAYLSSPLAAATNGASVLVDGGVVRSI</sequence>
<dbReference type="InterPro" id="IPR057326">
    <property type="entry name" value="KR_dom"/>
</dbReference>
<accession>A0ABT9BED1</accession>
<feature type="domain" description="Ketoreductase" evidence="3">
    <location>
        <begin position="8"/>
        <end position="191"/>
    </location>
</feature>
<dbReference type="Proteomes" id="UP001176429">
    <property type="component" value="Unassembled WGS sequence"/>
</dbReference>
<evidence type="ECO:0000313" key="4">
    <source>
        <dbReference type="EMBL" id="MDO7876607.1"/>
    </source>
</evidence>
<evidence type="ECO:0000259" key="3">
    <source>
        <dbReference type="SMART" id="SM00822"/>
    </source>
</evidence>
<name>A0ABT9BED1_9BACT</name>
<comment type="similarity">
    <text evidence="1 2">Belongs to the short-chain dehydrogenases/reductases (SDR) family.</text>
</comment>
<dbReference type="InterPro" id="IPR036291">
    <property type="entry name" value="NAD(P)-bd_dom_sf"/>
</dbReference>
<comment type="caution">
    <text evidence="4">The sequence shown here is derived from an EMBL/GenBank/DDBJ whole genome shotgun (WGS) entry which is preliminary data.</text>
</comment>
<dbReference type="InterPro" id="IPR050259">
    <property type="entry name" value="SDR"/>
</dbReference>
<dbReference type="PANTHER" id="PTHR42879">
    <property type="entry name" value="3-OXOACYL-(ACYL-CARRIER-PROTEIN) REDUCTASE"/>
    <property type="match status" value="1"/>
</dbReference>